<feature type="domain" description="Ribonuclease J beta-CASP" evidence="5">
    <location>
        <begin position="318"/>
        <end position="372"/>
    </location>
</feature>
<dbReference type="Gene3D" id="3.40.50.10710">
    <property type="entry name" value="Metallo-hydrolase/oxidoreductase"/>
    <property type="match status" value="1"/>
</dbReference>
<dbReference type="Proteomes" id="UP000315689">
    <property type="component" value="Unassembled WGS sequence"/>
</dbReference>
<organism evidence="6 7">
    <name type="scientific">Candidatus Berkelbacteria bacterium Licking1014_7</name>
    <dbReference type="NCBI Taxonomy" id="2017147"/>
    <lineage>
        <taxon>Bacteria</taxon>
        <taxon>Candidatus Berkelbacteria</taxon>
    </lineage>
</organism>
<dbReference type="InterPro" id="IPR042173">
    <property type="entry name" value="RNase_J_2"/>
</dbReference>
<sequence>MHKHHRLFSNPCLSISCLGGLREVGRNCFPIHFKQEDFWIEIDCGKAPGSLGAEDAIVDQEAHVSKSSSHYLDSLKDILHKIKHLFITHSHLDHAGALPEFYAMAREVVGDDNLPILHLSPFGEKMTEAMFEYNEQEFPQIAKLEGLCSSVSLSNLVKVTSFTVPHSIPGTKSFIIKVKLSGDKWFKVLFMSDFRLQENYGGSQMAQVMVDVLCAERPFDIVIADMLYCDRPGYTQSEDETVSTVGKVLGRLLVKGAKQIIVSGFASNLERWQMIGKKARDLGIGSFHPKGTAMETVWGIGESLELFDGEYLGFGSELIACTGSQAEPYAVLTLASLGESQRLRLHKEASIILSSEIIPGNEAPVVEMVRRLSAICSEGYAVVSPSTYRALGTNPPENVFAQANIHNSGHGSQLDIKLLLQLAKPEFVIPYHVPIGKQGALGRFLDSLGVNYFQPTTMLGLDS</sequence>
<dbReference type="SUPFAM" id="SSF56281">
    <property type="entry name" value="Metallo-hydrolase/oxidoreductase"/>
    <property type="match status" value="1"/>
</dbReference>
<dbReference type="InterPro" id="IPR036866">
    <property type="entry name" value="RibonucZ/Hydroxyglut_hydro"/>
</dbReference>
<dbReference type="EMBL" id="VMGK01000001">
    <property type="protein sequence ID" value="TSC93499.1"/>
    <property type="molecule type" value="Genomic_DNA"/>
</dbReference>
<dbReference type="AlphaFoldDB" id="A0A554LLI3"/>
<evidence type="ECO:0000256" key="2">
    <source>
        <dbReference type="ARBA" id="ARBA00022839"/>
    </source>
</evidence>
<dbReference type="Pfam" id="PF00753">
    <property type="entry name" value="Lactamase_B"/>
    <property type="match status" value="1"/>
</dbReference>
<evidence type="ECO:0000259" key="4">
    <source>
        <dbReference type="Pfam" id="PF00753"/>
    </source>
</evidence>
<dbReference type="GO" id="GO:0004527">
    <property type="term" value="F:exonuclease activity"/>
    <property type="evidence" value="ECO:0007669"/>
    <property type="project" value="UniProtKB-KW"/>
</dbReference>
<dbReference type="InterPro" id="IPR055132">
    <property type="entry name" value="RNase_J_b_CASP"/>
</dbReference>
<gene>
    <name evidence="6" type="ORF">CEN89_36</name>
</gene>
<evidence type="ECO:0000259" key="5">
    <source>
        <dbReference type="Pfam" id="PF22505"/>
    </source>
</evidence>
<dbReference type="PROSITE" id="PS51257">
    <property type="entry name" value="PROKAR_LIPOPROTEIN"/>
    <property type="match status" value="1"/>
</dbReference>
<accession>A0A554LLI3</accession>
<keyword evidence="2" id="KW-0269">Exonuclease</keyword>
<dbReference type="GO" id="GO:0003723">
    <property type="term" value="F:RNA binding"/>
    <property type="evidence" value="ECO:0007669"/>
    <property type="project" value="UniProtKB-KW"/>
</dbReference>
<keyword evidence="1" id="KW-0540">Nuclease</keyword>
<keyword evidence="3" id="KW-0694">RNA-binding</keyword>
<dbReference type="Pfam" id="PF22505">
    <property type="entry name" value="RNase_J_b_CASP"/>
    <property type="match status" value="1"/>
</dbReference>
<dbReference type="PANTHER" id="PTHR43694:SF1">
    <property type="entry name" value="RIBONUCLEASE J"/>
    <property type="match status" value="1"/>
</dbReference>
<comment type="caution">
    <text evidence="6">The sequence shown here is derived from an EMBL/GenBank/DDBJ whole genome shotgun (WGS) entry which is preliminary data.</text>
</comment>
<evidence type="ECO:0000256" key="3">
    <source>
        <dbReference type="ARBA" id="ARBA00022884"/>
    </source>
</evidence>
<name>A0A554LLI3_9BACT</name>
<protein>
    <submittedName>
        <fullName evidence="6">Ribonuclease J</fullName>
    </submittedName>
</protein>
<evidence type="ECO:0000313" key="6">
    <source>
        <dbReference type="EMBL" id="TSC93499.1"/>
    </source>
</evidence>
<feature type="domain" description="Metallo-beta-lactamase" evidence="4">
    <location>
        <begin position="72"/>
        <end position="101"/>
    </location>
</feature>
<evidence type="ECO:0000256" key="1">
    <source>
        <dbReference type="ARBA" id="ARBA00022722"/>
    </source>
</evidence>
<dbReference type="PANTHER" id="PTHR43694">
    <property type="entry name" value="RIBONUCLEASE J"/>
    <property type="match status" value="1"/>
</dbReference>
<dbReference type="Gene3D" id="3.60.15.10">
    <property type="entry name" value="Ribonuclease Z/Hydroxyacylglutathione hydrolase-like"/>
    <property type="match status" value="1"/>
</dbReference>
<dbReference type="InterPro" id="IPR001279">
    <property type="entry name" value="Metallo-B-lactamas"/>
</dbReference>
<proteinExistence type="predicted"/>
<keyword evidence="2" id="KW-0378">Hydrolase</keyword>
<reference evidence="6 7" key="1">
    <citation type="submission" date="2017-07" db="EMBL/GenBank/DDBJ databases">
        <title>Mechanisms for carbon and nitrogen cycling indicate functional differentiation within the Candidate Phyla Radiation.</title>
        <authorList>
            <person name="Danczak R.E."/>
            <person name="Johnston M.D."/>
            <person name="Kenah C."/>
            <person name="Slattery M."/>
            <person name="Wrighton K.C."/>
            <person name="Wilkins M.J."/>
        </authorList>
    </citation>
    <scope>NUCLEOTIDE SEQUENCE [LARGE SCALE GENOMIC DNA]</scope>
    <source>
        <strain evidence="6">Licking1014_7</strain>
    </source>
</reference>
<evidence type="ECO:0000313" key="7">
    <source>
        <dbReference type="Proteomes" id="UP000315689"/>
    </source>
</evidence>